<dbReference type="GO" id="GO:0006506">
    <property type="term" value="P:GPI anchor biosynthetic process"/>
    <property type="evidence" value="ECO:0007669"/>
    <property type="project" value="InterPro"/>
</dbReference>
<dbReference type="OrthoDB" id="70250at2759"/>
<dbReference type="EMBL" id="NEVH01013555">
    <property type="protein sequence ID" value="PNF28725.1"/>
    <property type="molecule type" value="Genomic_DNA"/>
</dbReference>
<feature type="transmembrane region" description="Helical" evidence="1">
    <location>
        <begin position="438"/>
        <end position="466"/>
    </location>
</feature>
<keyword evidence="1" id="KW-0472">Membrane</keyword>
<proteinExistence type="predicted"/>
<name>A0A2J7QJF5_9NEOP</name>
<keyword evidence="1" id="KW-0812">Transmembrane</keyword>
<dbReference type="GO" id="GO:0016020">
    <property type="term" value="C:membrane"/>
    <property type="evidence" value="ECO:0007669"/>
    <property type="project" value="InterPro"/>
</dbReference>
<sequence>METLLIFVPCALYNEEPGTLYGVVQESKEECVKAYFIIGKTEGRSRISEVEQCRIIGYYCKEDAPCSVSFGEKLDSVLLGLCDCEFILHKVLNGGDVVDMSKPCQTICIIYDHQKFILSELLLQSMDHSGLMYGDHFKMLASKLSTEVSFQDSSVCTFSSLIGKSLVSQQIIKLLLCIINILLRFITFVHPVLKYTTLESHLQIFLQSIIWVLQSCSCKKNLSVKVGNYIVAVIVDICSGMLILYWLSTITSSPSQLLLESGEVVVRTLRELLQWLMGIPAGLKLNYAFNNMLGQFFLYHINLWWTFLVVAKPLLEVTFYIFLCLGRLGLTFQASILADLLALVSLHIYCIYVYAARLYSLQVSGLVALWRLFLGQKHNPLRGRVDSCQYSPDQLFVGTLAFTILLFLLPTTFMYYIVFTTLRLVVVGLGGLLTRVRYILQCLPLYVSILWILQSATISSTVHLMVRFRETQGSLFLSVQPVCGSLWRTVQYCMPETVHPPPRVKWGNLLGNLVSGRLI</sequence>
<evidence type="ECO:0008006" key="4">
    <source>
        <dbReference type="Google" id="ProtNLM"/>
    </source>
</evidence>
<feature type="transmembrane region" description="Helical" evidence="1">
    <location>
        <begin position="171"/>
        <end position="189"/>
    </location>
</feature>
<reference evidence="2 3" key="1">
    <citation type="submission" date="2017-12" db="EMBL/GenBank/DDBJ databases">
        <title>Hemimetabolous genomes reveal molecular basis of termite eusociality.</title>
        <authorList>
            <person name="Harrison M.C."/>
            <person name="Jongepier E."/>
            <person name="Robertson H.M."/>
            <person name="Arning N."/>
            <person name="Bitard-Feildel T."/>
            <person name="Chao H."/>
            <person name="Childers C.P."/>
            <person name="Dinh H."/>
            <person name="Doddapaneni H."/>
            <person name="Dugan S."/>
            <person name="Gowin J."/>
            <person name="Greiner C."/>
            <person name="Han Y."/>
            <person name="Hu H."/>
            <person name="Hughes D.S.T."/>
            <person name="Huylmans A.-K."/>
            <person name="Kemena C."/>
            <person name="Kremer L.P.M."/>
            <person name="Lee S.L."/>
            <person name="Lopez-Ezquerra A."/>
            <person name="Mallet L."/>
            <person name="Monroy-Kuhn J.M."/>
            <person name="Moser A."/>
            <person name="Murali S.C."/>
            <person name="Muzny D.M."/>
            <person name="Otani S."/>
            <person name="Piulachs M.-D."/>
            <person name="Poelchau M."/>
            <person name="Qu J."/>
            <person name="Schaub F."/>
            <person name="Wada-Katsumata A."/>
            <person name="Worley K.C."/>
            <person name="Xie Q."/>
            <person name="Ylla G."/>
            <person name="Poulsen M."/>
            <person name="Gibbs R.A."/>
            <person name="Schal C."/>
            <person name="Richards S."/>
            <person name="Belles X."/>
            <person name="Korb J."/>
            <person name="Bornberg-Bauer E."/>
        </authorList>
    </citation>
    <scope>NUCLEOTIDE SEQUENCE [LARGE SCALE GENOMIC DNA]</scope>
    <source>
        <tissue evidence="2">Whole body</tissue>
    </source>
</reference>
<comment type="caution">
    <text evidence="2">The sequence shown here is derived from an EMBL/GenBank/DDBJ whole genome shotgun (WGS) entry which is preliminary data.</text>
</comment>
<accession>A0A2J7QJF5</accession>
<dbReference type="FunCoup" id="A0A2J7QJF5">
    <property type="interactions" value="85"/>
</dbReference>
<keyword evidence="3" id="KW-1185">Reference proteome</keyword>
<feature type="transmembrane region" description="Helical" evidence="1">
    <location>
        <begin position="330"/>
        <end position="349"/>
    </location>
</feature>
<dbReference type="STRING" id="105785.A0A2J7QJF5"/>
<evidence type="ECO:0000313" key="2">
    <source>
        <dbReference type="EMBL" id="PNF28725.1"/>
    </source>
</evidence>
<feature type="transmembrane region" description="Helical" evidence="1">
    <location>
        <begin position="303"/>
        <end position="323"/>
    </location>
</feature>
<protein>
    <recommendedName>
        <fullName evidence="4">Phosphatidylinositol N-acetylglucosaminyltransferase subunit Q</fullName>
    </recommendedName>
</protein>
<keyword evidence="1" id="KW-1133">Transmembrane helix</keyword>
<evidence type="ECO:0000256" key="1">
    <source>
        <dbReference type="SAM" id="Phobius"/>
    </source>
</evidence>
<feature type="transmembrane region" description="Helical" evidence="1">
    <location>
        <begin position="226"/>
        <end position="247"/>
    </location>
</feature>
<dbReference type="GO" id="GO:0005783">
    <property type="term" value="C:endoplasmic reticulum"/>
    <property type="evidence" value="ECO:0007669"/>
    <property type="project" value="TreeGrafter"/>
</dbReference>
<dbReference type="PANTHER" id="PTHR21329:SF3">
    <property type="entry name" value="PHOSPHATIDYLINOSITOL N-ACETYLGLUCOSAMINYLTRANSFERASE SUBUNIT Q"/>
    <property type="match status" value="1"/>
</dbReference>
<dbReference type="Proteomes" id="UP000235965">
    <property type="component" value="Unassembled WGS sequence"/>
</dbReference>
<dbReference type="AlphaFoldDB" id="A0A2J7QJF5"/>
<organism evidence="2 3">
    <name type="scientific">Cryptotermes secundus</name>
    <dbReference type="NCBI Taxonomy" id="105785"/>
    <lineage>
        <taxon>Eukaryota</taxon>
        <taxon>Metazoa</taxon>
        <taxon>Ecdysozoa</taxon>
        <taxon>Arthropoda</taxon>
        <taxon>Hexapoda</taxon>
        <taxon>Insecta</taxon>
        <taxon>Pterygota</taxon>
        <taxon>Neoptera</taxon>
        <taxon>Polyneoptera</taxon>
        <taxon>Dictyoptera</taxon>
        <taxon>Blattodea</taxon>
        <taxon>Blattoidea</taxon>
        <taxon>Termitoidae</taxon>
        <taxon>Kalotermitidae</taxon>
        <taxon>Cryptotermitinae</taxon>
        <taxon>Cryptotermes</taxon>
    </lineage>
</organism>
<dbReference type="InterPro" id="IPR007720">
    <property type="entry name" value="PigQ/GPI1"/>
</dbReference>
<dbReference type="InParanoid" id="A0A2J7QJF5"/>
<evidence type="ECO:0000313" key="3">
    <source>
        <dbReference type="Proteomes" id="UP000235965"/>
    </source>
</evidence>
<dbReference type="PANTHER" id="PTHR21329">
    <property type="entry name" value="PHOSPHATIDYLINOSITOL N-ACETYLGLUCOSAMINYLTRANSFERASE SUBUNIT Q-RELATED"/>
    <property type="match status" value="1"/>
</dbReference>
<feature type="transmembrane region" description="Helical" evidence="1">
    <location>
        <begin position="395"/>
        <end position="418"/>
    </location>
</feature>
<dbReference type="Pfam" id="PF05024">
    <property type="entry name" value="Gpi1"/>
    <property type="match status" value="1"/>
</dbReference>
<gene>
    <name evidence="2" type="ORF">B7P43_G07774</name>
</gene>